<evidence type="ECO:0000256" key="2">
    <source>
        <dbReference type="SAM" id="Phobius"/>
    </source>
</evidence>
<evidence type="ECO:0000313" key="3">
    <source>
        <dbReference type="EMBL" id="KAF5942723.1"/>
    </source>
</evidence>
<gene>
    <name evidence="3" type="ORF">HYC85_020365</name>
</gene>
<dbReference type="PANTHER" id="PTHR47976">
    <property type="entry name" value="G-TYPE LECTIN S-RECEPTOR-LIKE SERINE/THREONINE-PROTEIN KINASE SD2-5"/>
    <property type="match status" value="1"/>
</dbReference>
<accession>A0A7J7GPJ7</accession>
<dbReference type="AlphaFoldDB" id="A0A7J7GPJ7"/>
<dbReference type="Proteomes" id="UP000593564">
    <property type="component" value="Unassembled WGS sequence"/>
</dbReference>
<sequence>MLSYDVMTTINNYTLTPLNTEESPTDAYYASGTDGRAPLFLYCNHFTGTLSLINSISLEAIIYLNSELAINNNYKTIIYHATLYFDGFFKLNSHKFNASGGESQIQTEWIQPANPCRVRNFCGFNSFCAFNDNQPYTDFIDPNKWSLDCDKNFSRRVCKKSCLEDCNCEAASFVASTCRKHSLPVRYFERDVEGGALTALFKVRVVKSEMRPLPQTIVLVRSIQETMLILVVTIDHVTPPPREAKTLIVVGDEEVDMKTLENMVQVGLSMTIILSASAYIISFVINYIIITIVVSSKLQQKVGGTIVASSKLQ</sequence>
<keyword evidence="4" id="KW-1185">Reference proteome</keyword>
<reference evidence="3 4" key="2">
    <citation type="submission" date="2020-07" db="EMBL/GenBank/DDBJ databases">
        <title>Genome assembly of wild tea tree DASZ reveals pedigree and selection history of tea varieties.</title>
        <authorList>
            <person name="Zhang W."/>
        </authorList>
    </citation>
    <scope>NUCLEOTIDE SEQUENCE [LARGE SCALE GENOMIC DNA]</scope>
    <source>
        <strain evidence="4">cv. G240</strain>
        <tissue evidence="3">Leaf</tissue>
    </source>
</reference>
<dbReference type="InterPro" id="IPR051343">
    <property type="entry name" value="G-type_lectin_kinases/EP1-like"/>
</dbReference>
<evidence type="ECO:0000313" key="4">
    <source>
        <dbReference type="Proteomes" id="UP000593564"/>
    </source>
</evidence>
<dbReference type="PANTHER" id="PTHR47976:SF27">
    <property type="entry name" value="RECEPTOR-LIKE SERINE_THREONINE-PROTEIN KINASE"/>
    <property type="match status" value="1"/>
</dbReference>
<name>A0A7J7GPJ7_CAMSI</name>
<keyword evidence="2" id="KW-0472">Membrane</keyword>
<evidence type="ECO:0000256" key="1">
    <source>
        <dbReference type="ARBA" id="ARBA00022729"/>
    </source>
</evidence>
<feature type="transmembrane region" description="Helical" evidence="2">
    <location>
        <begin position="272"/>
        <end position="294"/>
    </location>
</feature>
<organism evidence="3 4">
    <name type="scientific">Camellia sinensis</name>
    <name type="common">Tea plant</name>
    <name type="synonym">Thea sinensis</name>
    <dbReference type="NCBI Taxonomy" id="4442"/>
    <lineage>
        <taxon>Eukaryota</taxon>
        <taxon>Viridiplantae</taxon>
        <taxon>Streptophyta</taxon>
        <taxon>Embryophyta</taxon>
        <taxon>Tracheophyta</taxon>
        <taxon>Spermatophyta</taxon>
        <taxon>Magnoliopsida</taxon>
        <taxon>eudicotyledons</taxon>
        <taxon>Gunneridae</taxon>
        <taxon>Pentapetalae</taxon>
        <taxon>asterids</taxon>
        <taxon>Ericales</taxon>
        <taxon>Theaceae</taxon>
        <taxon>Camellia</taxon>
    </lineage>
</organism>
<proteinExistence type="predicted"/>
<keyword evidence="2" id="KW-0812">Transmembrane</keyword>
<reference evidence="4" key="1">
    <citation type="journal article" date="2020" name="Nat. Commun.">
        <title>Genome assembly of wild tea tree DASZ reveals pedigree and selection history of tea varieties.</title>
        <authorList>
            <person name="Zhang W."/>
            <person name="Zhang Y."/>
            <person name="Qiu H."/>
            <person name="Guo Y."/>
            <person name="Wan H."/>
            <person name="Zhang X."/>
            <person name="Scossa F."/>
            <person name="Alseekh S."/>
            <person name="Zhang Q."/>
            <person name="Wang P."/>
            <person name="Xu L."/>
            <person name="Schmidt M.H."/>
            <person name="Jia X."/>
            <person name="Li D."/>
            <person name="Zhu A."/>
            <person name="Guo F."/>
            <person name="Chen W."/>
            <person name="Ni D."/>
            <person name="Usadel B."/>
            <person name="Fernie A.R."/>
            <person name="Wen W."/>
        </authorList>
    </citation>
    <scope>NUCLEOTIDE SEQUENCE [LARGE SCALE GENOMIC DNA]</scope>
    <source>
        <strain evidence="4">cv. G240</strain>
    </source>
</reference>
<dbReference type="EMBL" id="JACBKZ010000009">
    <property type="protein sequence ID" value="KAF5942723.1"/>
    <property type="molecule type" value="Genomic_DNA"/>
</dbReference>
<keyword evidence="1" id="KW-0732">Signal</keyword>
<keyword evidence="2" id="KW-1133">Transmembrane helix</keyword>
<protein>
    <submittedName>
        <fullName evidence="3">Uncharacterized protein</fullName>
    </submittedName>
</protein>
<comment type="caution">
    <text evidence="3">The sequence shown here is derived from an EMBL/GenBank/DDBJ whole genome shotgun (WGS) entry which is preliminary data.</text>
</comment>